<dbReference type="PRINTS" id="PR00419">
    <property type="entry name" value="ADXRDTASE"/>
</dbReference>
<gene>
    <name evidence="3" type="ORF">DEX24_07905</name>
</gene>
<name>A0A2U3ALX5_9BACL</name>
<keyword evidence="4" id="KW-1185">Reference proteome</keyword>
<organism evidence="3 4">
    <name type="scientific">Kurthia sibirica</name>
    <dbReference type="NCBI Taxonomy" id="202750"/>
    <lineage>
        <taxon>Bacteria</taxon>
        <taxon>Bacillati</taxon>
        <taxon>Bacillota</taxon>
        <taxon>Bacilli</taxon>
        <taxon>Bacillales</taxon>
        <taxon>Caryophanaceae</taxon>
        <taxon>Kurthia</taxon>
    </lineage>
</organism>
<dbReference type="RefSeq" id="WP_109305881.1">
    <property type="nucleotide sequence ID" value="NZ_BJUF01000017.1"/>
</dbReference>
<dbReference type="PANTHER" id="PTHR43734:SF1">
    <property type="entry name" value="PHYTOENE DESATURASE"/>
    <property type="match status" value="1"/>
</dbReference>
<dbReference type="InterPro" id="IPR002937">
    <property type="entry name" value="Amino_oxidase"/>
</dbReference>
<evidence type="ECO:0000259" key="2">
    <source>
        <dbReference type="Pfam" id="PF01593"/>
    </source>
</evidence>
<dbReference type="OrthoDB" id="9814556at2"/>
<evidence type="ECO:0000313" key="4">
    <source>
        <dbReference type="Proteomes" id="UP000245938"/>
    </source>
</evidence>
<dbReference type="Proteomes" id="UP000245938">
    <property type="component" value="Unassembled WGS sequence"/>
</dbReference>
<dbReference type="Pfam" id="PF01593">
    <property type="entry name" value="Amino_oxidase"/>
    <property type="match status" value="1"/>
</dbReference>
<dbReference type="GO" id="GO:0016491">
    <property type="term" value="F:oxidoreductase activity"/>
    <property type="evidence" value="ECO:0007669"/>
    <property type="project" value="InterPro"/>
</dbReference>
<comment type="similarity">
    <text evidence="1">Belongs to the carotenoid/retinoid oxidoreductase family. CrtN subfamily.</text>
</comment>
<protein>
    <recommendedName>
        <fullName evidence="2">Amine oxidase domain-containing protein</fullName>
    </recommendedName>
</protein>
<evidence type="ECO:0000313" key="3">
    <source>
        <dbReference type="EMBL" id="PWI25522.1"/>
    </source>
</evidence>
<sequence length="499" mass="56317">MTKVAIIGGGIGGLSAAIMLASEGIEVAIYERQKHVGGNILPVRIGQHQFDFGPSYFTMPEVLQSLFKIAGKKSEDYLQINHLRKHTKISFEDGSYFYVSNDVEFMKEQLAELDPFGCENYDRFMEEIERLYLDVSQIYSAFQITSWTKLVSMPIRNVLLKLRPFENLDQFLRKYFSNEHIIQALSRYANEGNISSKTKPAFLAGYLYPNLSKGVYSVKGGNQQIPLALAKVATELGVRIYTEKKITQIHVKDGHIEGVQINDDISLEADAILMSQLILKDFPNLLAGDSAEKPKNKWFDERINTPASYTFLVGLNYATSLNHHSLLFSNDIEEEIEAMSNNHLAIDPTIYIFNAAATEPERFPYGDSLIIMANAPYSEEDNVSYRAELASLKQIIVEKLKRFGHDIQPHIIEEQIWTPLQLSEQFNIYRGTIHGIIAASFSQAFFRPPIRCEEISGLYFTMANTSHTMGTTEAIQNGIQLASLIIDDLNNNKNANQAD</sequence>
<dbReference type="EMBL" id="QFVR01000008">
    <property type="protein sequence ID" value="PWI25522.1"/>
    <property type="molecule type" value="Genomic_DNA"/>
</dbReference>
<comment type="caution">
    <text evidence="3">The sequence shown here is derived from an EMBL/GenBank/DDBJ whole genome shotgun (WGS) entry which is preliminary data.</text>
</comment>
<reference evidence="3 4" key="1">
    <citation type="submission" date="2018-05" db="EMBL/GenBank/DDBJ databases">
        <title>Kurthia sibirica genome sequence.</title>
        <authorList>
            <person name="Maclea K.S."/>
            <person name="Goen A.E."/>
        </authorList>
    </citation>
    <scope>NUCLEOTIDE SEQUENCE [LARGE SCALE GENOMIC DNA]</scope>
    <source>
        <strain evidence="3 4">ATCC 49154</strain>
    </source>
</reference>
<accession>A0A2U3ALX5</accession>
<dbReference type="InterPro" id="IPR036188">
    <property type="entry name" value="FAD/NAD-bd_sf"/>
</dbReference>
<dbReference type="SUPFAM" id="SSF51905">
    <property type="entry name" value="FAD/NAD(P)-binding domain"/>
    <property type="match status" value="1"/>
</dbReference>
<evidence type="ECO:0000256" key="1">
    <source>
        <dbReference type="ARBA" id="ARBA00038322"/>
    </source>
</evidence>
<proteinExistence type="inferred from homology"/>
<dbReference type="Gene3D" id="3.50.50.60">
    <property type="entry name" value="FAD/NAD(P)-binding domain"/>
    <property type="match status" value="2"/>
</dbReference>
<dbReference type="AlphaFoldDB" id="A0A2U3ALX5"/>
<feature type="domain" description="Amine oxidase" evidence="2">
    <location>
        <begin position="11"/>
        <end position="274"/>
    </location>
</feature>
<dbReference type="PANTHER" id="PTHR43734">
    <property type="entry name" value="PHYTOENE DESATURASE"/>
    <property type="match status" value="1"/>
</dbReference>